<dbReference type="GO" id="GO:0006749">
    <property type="term" value="P:glutathione metabolic process"/>
    <property type="evidence" value="ECO:0007669"/>
    <property type="project" value="TreeGrafter"/>
</dbReference>
<dbReference type="SFLD" id="SFLDG00363">
    <property type="entry name" value="AMPS_(cytGST):_Alpha-__Mu-__Pi"/>
    <property type="match status" value="1"/>
</dbReference>
<protein>
    <recommendedName>
        <fullName evidence="5">GST N-terminal domain-containing protein</fullName>
    </recommendedName>
</protein>
<dbReference type="InterPro" id="IPR010987">
    <property type="entry name" value="Glutathione-S-Trfase_C-like"/>
</dbReference>
<dbReference type="SUPFAM" id="SSF47616">
    <property type="entry name" value="GST C-terminal domain-like"/>
    <property type="match status" value="1"/>
</dbReference>
<dbReference type="PROSITE" id="PS50404">
    <property type="entry name" value="GST_NTER"/>
    <property type="match status" value="1"/>
</dbReference>
<reference evidence="3 4" key="1">
    <citation type="submission" date="2019-07" db="EMBL/GenBank/DDBJ databases">
        <title>Genomics analysis of Aphanomyces spp. identifies a new class of oomycete effector associated with host adaptation.</title>
        <authorList>
            <person name="Gaulin E."/>
        </authorList>
    </citation>
    <scope>NUCLEOTIDE SEQUENCE [LARGE SCALE GENOMIC DNA]</scope>
    <source>
        <strain evidence="3 4">ATCC 201684</strain>
    </source>
</reference>
<comment type="caution">
    <text evidence="3">The sequence shown here is derived from an EMBL/GenBank/DDBJ whole genome shotgun (WGS) entry which is preliminary data.</text>
</comment>
<dbReference type="SFLD" id="SFLDG01205">
    <property type="entry name" value="AMPS.1"/>
    <property type="match status" value="1"/>
</dbReference>
<dbReference type="EMBL" id="VJMJ01000242">
    <property type="protein sequence ID" value="KAF0725449.1"/>
    <property type="molecule type" value="Genomic_DNA"/>
</dbReference>
<evidence type="ECO:0000259" key="1">
    <source>
        <dbReference type="PROSITE" id="PS50404"/>
    </source>
</evidence>
<keyword evidence="4" id="KW-1185">Reference proteome</keyword>
<dbReference type="Proteomes" id="UP000481153">
    <property type="component" value="Unassembled WGS sequence"/>
</dbReference>
<dbReference type="InterPro" id="IPR036249">
    <property type="entry name" value="Thioredoxin-like_sf"/>
</dbReference>
<proteinExistence type="predicted"/>
<feature type="domain" description="GST N-terminal" evidence="1">
    <location>
        <begin position="4"/>
        <end position="81"/>
    </location>
</feature>
<dbReference type="VEuPathDB" id="FungiDB:AeMF1_013146"/>
<accession>A0A6G0WFG1</accession>
<gene>
    <name evidence="3" type="ORF">Ae201684_016090</name>
</gene>
<name>A0A6G0WFG1_9STRA</name>
<dbReference type="PROSITE" id="PS50405">
    <property type="entry name" value="GST_CTER"/>
    <property type="match status" value="1"/>
</dbReference>
<dbReference type="GO" id="GO:0004364">
    <property type="term" value="F:glutathione transferase activity"/>
    <property type="evidence" value="ECO:0007669"/>
    <property type="project" value="TreeGrafter"/>
</dbReference>
<dbReference type="FunFam" id="1.20.1050.10:FF:000030">
    <property type="entry name" value="Glutathione S-transferase S1"/>
    <property type="match status" value="1"/>
</dbReference>
<dbReference type="PANTHER" id="PTHR11571:SF252">
    <property type="entry name" value="GLUTATHIONE S-TRANSFERASE"/>
    <property type="match status" value="1"/>
</dbReference>
<feature type="domain" description="GST C-terminal" evidence="2">
    <location>
        <begin position="84"/>
        <end position="210"/>
    </location>
</feature>
<dbReference type="SFLD" id="SFLDS00019">
    <property type="entry name" value="Glutathione_Transferase_(cytos"/>
    <property type="match status" value="1"/>
</dbReference>
<dbReference type="CDD" id="cd03039">
    <property type="entry name" value="GST_N_Sigma_like"/>
    <property type="match status" value="1"/>
</dbReference>
<dbReference type="InterPro" id="IPR004045">
    <property type="entry name" value="Glutathione_S-Trfase_N"/>
</dbReference>
<evidence type="ECO:0000313" key="4">
    <source>
        <dbReference type="Proteomes" id="UP000481153"/>
    </source>
</evidence>
<dbReference type="InterPro" id="IPR040079">
    <property type="entry name" value="Glutathione_S-Trfase"/>
</dbReference>
<dbReference type="InterPro" id="IPR050213">
    <property type="entry name" value="GST_superfamily"/>
</dbReference>
<dbReference type="CDD" id="cd03192">
    <property type="entry name" value="GST_C_Sigma_like"/>
    <property type="match status" value="1"/>
</dbReference>
<dbReference type="Pfam" id="PF14497">
    <property type="entry name" value="GST_C_3"/>
    <property type="match status" value="1"/>
</dbReference>
<dbReference type="Pfam" id="PF02798">
    <property type="entry name" value="GST_N"/>
    <property type="match status" value="1"/>
</dbReference>
<evidence type="ECO:0000259" key="2">
    <source>
        <dbReference type="PROSITE" id="PS50405"/>
    </source>
</evidence>
<dbReference type="Gene3D" id="3.40.30.10">
    <property type="entry name" value="Glutaredoxin"/>
    <property type="match status" value="1"/>
</dbReference>
<evidence type="ECO:0008006" key="5">
    <source>
        <dbReference type="Google" id="ProtNLM"/>
    </source>
</evidence>
<dbReference type="Gene3D" id="1.20.1050.10">
    <property type="match status" value="1"/>
</dbReference>
<organism evidence="3 4">
    <name type="scientific">Aphanomyces euteiches</name>
    <dbReference type="NCBI Taxonomy" id="100861"/>
    <lineage>
        <taxon>Eukaryota</taxon>
        <taxon>Sar</taxon>
        <taxon>Stramenopiles</taxon>
        <taxon>Oomycota</taxon>
        <taxon>Saprolegniomycetes</taxon>
        <taxon>Saprolegniales</taxon>
        <taxon>Verrucalvaceae</taxon>
        <taxon>Aphanomyces</taxon>
    </lineage>
</organism>
<sequence>MAFPAIKLTYFDFAARGETTRLPLVIGDVPFEDERLQREDWPALKASMPYKKLPVMTVDGHVLCQSLAISRYAGKLAGLYPLDNHVDACRVDEIGDFFEDIVHTIMAVLHETDAVKKETLKTQLKTDKLPEMLTMLEPRVASTSLKGPWFLDKITMADLVIYNLVRSFKTPFFKQLEIPTDISDKYTRLHEIYDAVASHPKVAAWNLAHK</sequence>
<dbReference type="InterPro" id="IPR036282">
    <property type="entry name" value="Glutathione-S-Trfase_C_sf"/>
</dbReference>
<evidence type="ECO:0000313" key="3">
    <source>
        <dbReference type="EMBL" id="KAF0725449.1"/>
    </source>
</evidence>
<dbReference type="AlphaFoldDB" id="A0A6G0WFG1"/>
<dbReference type="PANTHER" id="PTHR11571">
    <property type="entry name" value="GLUTATHIONE S-TRANSFERASE"/>
    <property type="match status" value="1"/>
</dbReference>
<dbReference type="InterPro" id="IPR004046">
    <property type="entry name" value="GST_C"/>
</dbReference>
<dbReference type="SUPFAM" id="SSF52833">
    <property type="entry name" value="Thioredoxin-like"/>
    <property type="match status" value="1"/>
</dbReference>